<dbReference type="RefSeq" id="WP_100177339.1">
    <property type="nucleotide sequence ID" value="NZ_LFJC01000003.1"/>
</dbReference>
<keyword evidence="1" id="KW-0472">Membrane</keyword>
<sequence>MSIRKIILLNALLVSSVGVLGVLTDEPYWRAVGHAPWLYDYFFWLALALNGPSGFLADYAAWLAIDSFHLHRQMRVLAEHEWQFAIQYALWLLLLWPQWQAYDILVRWCRGHPHREAALRMAALSIALVGCVWAYQSWQPSHRVGLFFIDRFFWVARAIGLGLSGIVVLLYGQLEQVRTSQVKRI</sequence>
<dbReference type="AlphaFoldDB" id="A0A2M6UC69"/>
<evidence type="ECO:0000256" key="1">
    <source>
        <dbReference type="SAM" id="Phobius"/>
    </source>
</evidence>
<feature type="transmembrane region" description="Helical" evidence="1">
    <location>
        <begin position="155"/>
        <end position="174"/>
    </location>
</feature>
<reference evidence="2 3" key="1">
    <citation type="submission" date="2015-06" db="EMBL/GenBank/DDBJ databases">
        <title>Comparative genome analysis of nirS-carrying Bradyrhizobium sp. strains.</title>
        <authorList>
            <person name="Ishii S."/>
            <person name="Jang J."/>
            <person name="Nishizawa T."/>
            <person name="Senoo K."/>
        </authorList>
    </citation>
    <scope>NUCLEOTIDE SEQUENCE [LARGE SCALE GENOMIC DNA]</scope>
    <source>
        <strain evidence="2 3">TSA1</strain>
    </source>
</reference>
<accession>A0A2M6UC69</accession>
<keyword evidence="3" id="KW-1185">Reference proteome</keyword>
<organism evidence="2 3">
    <name type="scientific">Bradyrhizobium nitroreducens</name>
    <dbReference type="NCBI Taxonomy" id="709803"/>
    <lineage>
        <taxon>Bacteria</taxon>
        <taxon>Pseudomonadati</taxon>
        <taxon>Pseudomonadota</taxon>
        <taxon>Alphaproteobacteria</taxon>
        <taxon>Hyphomicrobiales</taxon>
        <taxon>Nitrobacteraceae</taxon>
        <taxon>Bradyrhizobium</taxon>
    </lineage>
</organism>
<feature type="transmembrane region" description="Helical" evidence="1">
    <location>
        <begin position="41"/>
        <end position="65"/>
    </location>
</feature>
<name>A0A2M6UC69_9BRAD</name>
<keyword evidence="1" id="KW-0812">Transmembrane</keyword>
<protein>
    <submittedName>
        <fullName evidence="2">Uncharacterized protein</fullName>
    </submittedName>
</protein>
<evidence type="ECO:0000313" key="2">
    <source>
        <dbReference type="EMBL" id="PIT02147.1"/>
    </source>
</evidence>
<keyword evidence="1" id="KW-1133">Transmembrane helix</keyword>
<comment type="caution">
    <text evidence="2">The sequence shown here is derived from an EMBL/GenBank/DDBJ whole genome shotgun (WGS) entry which is preliminary data.</text>
</comment>
<feature type="transmembrane region" description="Helical" evidence="1">
    <location>
        <begin position="117"/>
        <end position="135"/>
    </location>
</feature>
<dbReference type="Proteomes" id="UP000228930">
    <property type="component" value="Unassembled WGS sequence"/>
</dbReference>
<proteinExistence type="predicted"/>
<evidence type="ECO:0000313" key="3">
    <source>
        <dbReference type="Proteomes" id="UP000228930"/>
    </source>
</evidence>
<dbReference type="EMBL" id="LFJC01000003">
    <property type="protein sequence ID" value="PIT02147.1"/>
    <property type="molecule type" value="Genomic_DNA"/>
</dbReference>
<gene>
    <name evidence="2" type="ORF">TSA1_16300</name>
</gene>